<dbReference type="Pfam" id="PF20315">
    <property type="entry name" value="DUF6611"/>
    <property type="match status" value="1"/>
</dbReference>
<keyword evidence="1" id="KW-1133">Transmembrane helix</keyword>
<dbReference type="InterPro" id="IPR046719">
    <property type="entry name" value="DUF6611"/>
</dbReference>
<evidence type="ECO:0000256" key="1">
    <source>
        <dbReference type="SAM" id="Phobius"/>
    </source>
</evidence>
<dbReference type="EMBL" id="LQPK01000010">
    <property type="protein sequence ID" value="ORW31934.1"/>
    <property type="molecule type" value="Genomic_DNA"/>
</dbReference>
<feature type="transmembrane region" description="Helical" evidence="1">
    <location>
        <begin position="53"/>
        <end position="72"/>
    </location>
</feature>
<reference evidence="2 3" key="1">
    <citation type="journal article" date="2015" name="Emerg. Microbes Infect.">
        <title>Characterization of 17 strains belonging to the Mycobacterium simiae complex and description of Mycobacterium paraense sp. nov.</title>
        <authorList>
            <person name="Fusco da Costa A.R."/>
            <person name="Fedrizzi T."/>
            <person name="Lopes M.L."/>
            <person name="Pecorari M."/>
            <person name="Oliveira da Costa W.L."/>
            <person name="Giacobazzi E."/>
            <person name="da Costa Bahia J.R."/>
            <person name="De Sanctis V."/>
            <person name="Batista Lima K.V."/>
            <person name="Bertorelli R."/>
            <person name="Grottola A."/>
            <person name="Fabio A."/>
            <person name="Mariottini A."/>
            <person name="Ferretti P."/>
            <person name="Di Leva F."/>
            <person name="Fregni Serpini G."/>
            <person name="Tagliazucchi S."/>
            <person name="Rumpianesi F."/>
            <person name="Jousson O."/>
            <person name="Segata N."/>
            <person name="Tortoli E."/>
        </authorList>
    </citation>
    <scope>NUCLEOTIDE SEQUENCE [LARGE SCALE GENOMIC DNA]</scope>
    <source>
        <strain evidence="2 3">FI-07156</strain>
    </source>
</reference>
<proteinExistence type="predicted"/>
<sequence length="159" mass="17317">MQRDRLIVYPPGSTATDRRMARLWRGWPITGAALGLLALMLLGHTGVSPDEVLAIFVVAYVGIGAALFLRAGPLRVPVRSMMVVLLPGTADARELHSHTECRTLAGMLIRADDLLARGAISVVEREAIWWDAYDRIDSISGSRTRKTVRPSADSAVTEP</sequence>
<feature type="transmembrane region" description="Helical" evidence="1">
    <location>
        <begin position="27"/>
        <end position="47"/>
    </location>
</feature>
<keyword evidence="3" id="KW-1185">Reference proteome</keyword>
<evidence type="ECO:0000313" key="2">
    <source>
        <dbReference type="EMBL" id="ORW31934.1"/>
    </source>
</evidence>
<protein>
    <submittedName>
        <fullName evidence="2">Uncharacterized protein</fullName>
    </submittedName>
</protein>
<evidence type="ECO:0000313" key="3">
    <source>
        <dbReference type="Proteomes" id="UP000193801"/>
    </source>
</evidence>
<accession>A0ABX3VPF6</accession>
<organism evidence="2 3">
    <name type="scientific">Mycobacterium paraense</name>
    <dbReference type="NCBI Taxonomy" id="767916"/>
    <lineage>
        <taxon>Bacteria</taxon>
        <taxon>Bacillati</taxon>
        <taxon>Actinomycetota</taxon>
        <taxon>Actinomycetes</taxon>
        <taxon>Mycobacteriales</taxon>
        <taxon>Mycobacteriaceae</taxon>
        <taxon>Mycobacterium</taxon>
        <taxon>Mycobacterium simiae complex</taxon>
    </lineage>
</organism>
<keyword evidence="1" id="KW-0812">Transmembrane</keyword>
<name>A0ABX3VPF6_9MYCO</name>
<keyword evidence="1" id="KW-0472">Membrane</keyword>
<gene>
    <name evidence="2" type="ORF">AWB91_13105</name>
</gene>
<comment type="caution">
    <text evidence="2">The sequence shown here is derived from an EMBL/GenBank/DDBJ whole genome shotgun (WGS) entry which is preliminary data.</text>
</comment>
<dbReference type="Proteomes" id="UP000193801">
    <property type="component" value="Unassembled WGS sequence"/>
</dbReference>